<name>A0A6A6EBN3_9PEZI</name>
<gene>
    <name evidence="2" type="ORF">K469DRAFT_683689</name>
</gene>
<feature type="transmembrane region" description="Helical" evidence="1">
    <location>
        <begin position="87"/>
        <end position="105"/>
    </location>
</feature>
<keyword evidence="1" id="KW-1133">Transmembrane helix</keyword>
<evidence type="ECO:0000313" key="3">
    <source>
        <dbReference type="Proteomes" id="UP000800200"/>
    </source>
</evidence>
<sequence>MTNEIKPAILEVVCAGMSSREVAFQSPVLACFWNHTICAGFCNYEIIACSGEKTEVNDHLEYGSMMRAKNEKLVWMHEQSHNRATAGALRFALLFAAASFTALLGSW</sequence>
<keyword evidence="1" id="KW-0812">Transmembrane</keyword>
<dbReference type="Proteomes" id="UP000800200">
    <property type="component" value="Unassembled WGS sequence"/>
</dbReference>
<protein>
    <submittedName>
        <fullName evidence="2">Uncharacterized protein</fullName>
    </submittedName>
</protein>
<reference evidence="2" key="1">
    <citation type="journal article" date="2020" name="Stud. Mycol.">
        <title>101 Dothideomycetes genomes: a test case for predicting lifestyles and emergence of pathogens.</title>
        <authorList>
            <person name="Haridas S."/>
            <person name="Albert R."/>
            <person name="Binder M."/>
            <person name="Bloem J."/>
            <person name="Labutti K."/>
            <person name="Salamov A."/>
            <person name="Andreopoulos B."/>
            <person name="Baker S."/>
            <person name="Barry K."/>
            <person name="Bills G."/>
            <person name="Bluhm B."/>
            <person name="Cannon C."/>
            <person name="Castanera R."/>
            <person name="Culley D."/>
            <person name="Daum C."/>
            <person name="Ezra D."/>
            <person name="Gonzalez J."/>
            <person name="Henrissat B."/>
            <person name="Kuo A."/>
            <person name="Liang C."/>
            <person name="Lipzen A."/>
            <person name="Lutzoni F."/>
            <person name="Magnuson J."/>
            <person name="Mondo S."/>
            <person name="Nolan M."/>
            <person name="Ohm R."/>
            <person name="Pangilinan J."/>
            <person name="Park H.-J."/>
            <person name="Ramirez L."/>
            <person name="Alfaro M."/>
            <person name="Sun H."/>
            <person name="Tritt A."/>
            <person name="Yoshinaga Y."/>
            <person name="Zwiers L.-H."/>
            <person name="Turgeon B."/>
            <person name="Goodwin S."/>
            <person name="Spatafora J."/>
            <person name="Crous P."/>
            <person name="Grigoriev I."/>
        </authorList>
    </citation>
    <scope>NUCLEOTIDE SEQUENCE</scope>
    <source>
        <strain evidence="2">CBS 207.26</strain>
    </source>
</reference>
<accession>A0A6A6EBN3</accession>
<evidence type="ECO:0000313" key="2">
    <source>
        <dbReference type="EMBL" id="KAF2189261.1"/>
    </source>
</evidence>
<organism evidence="2 3">
    <name type="scientific">Zopfia rhizophila CBS 207.26</name>
    <dbReference type="NCBI Taxonomy" id="1314779"/>
    <lineage>
        <taxon>Eukaryota</taxon>
        <taxon>Fungi</taxon>
        <taxon>Dikarya</taxon>
        <taxon>Ascomycota</taxon>
        <taxon>Pezizomycotina</taxon>
        <taxon>Dothideomycetes</taxon>
        <taxon>Dothideomycetes incertae sedis</taxon>
        <taxon>Zopfiaceae</taxon>
        <taxon>Zopfia</taxon>
    </lineage>
</organism>
<proteinExistence type="predicted"/>
<keyword evidence="1" id="KW-0472">Membrane</keyword>
<dbReference type="AlphaFoldDB" id="A0A6A6EBN3"/>
<evidence type="ECO:0000256" key="1">
    <source>
        <dbReference type="SAM" id="Phobius"/>
    </source>
</evidence>
<dbReference type="EMBL" id="ML994621">
    <property type="protein sequence ID" value="KAF2189261.1"/>
    <property type="molecule type" value="Genomic_DNA"/>
</dbReference>
<keyword evidence="3" id="KW-1185">Reference proteome</keyword>